<name>A0ABY4EV94_9BACI</name>
<sequence length="333" mass="37104">MTKLRWGVLSTANIGVTQVIPAIRRSNNGEVVAIASRNEDKAKEVADKLNIPRTFDSYEALLQDPEIDAVYIPLPNGLHKEWVIKAAQYKKHVLCEKPVAITNEELAEMIQTCDENGVVFMEAFMYQFHPQHQKVKQLLEKGVIGEIAMMRASFSFYLDDRSNIRLNSELGGGAMFDVGCYTIHAIRNILNIEPLSVYASGNYHPDLEVDTTMAGVLHFDNGIVTSFDSSFDCISTQSYEIVGATGRITVSSAFRPDTNEGMIAEVQVETADNEVEIYTESGDQYSLMVEDFANAVLHEQPLQYGIDKMRNQMKVLDAVYKSSKTGEVIAIAQ</sequence>
<gene>
    <name evidence="5" type="ORF">MUN88_20160</name>
</gene>
<dbReference type="InterPro" id="IPR055170">
    <property type="entry name" value="GFO_IDH_MocA-like_dom"/>
</dbReference>
<dbReference type="InterPro" id="IPR050984">
    <property type="entry name" value="Gfo/Idh/MocA_domain"/>
</dbReference>
<keyword evidence="6" id="KW-1185">Reference proteome</keyword>
<evidence type="ECO:0000256" key="1">
    <source>
        <dbReference type="ARBA" id="ARBA00010928"/>
    </source>
</evidence>
<accession>A0ABY4EV94</accession>
<protein>
    <submittedName>
        <fullName evidence="5">Gfo/Idh/MocA family oxidoreductase</fullName>
    </submittedName>
</protein>
<dbReference type="PANTHER" id="PTHR22604">
    <property type="entry name" value="OXIDOREDUCTASES"/>
    <property type="match status" value="1"/>
</dbReference>
<evidence type="ECO:0000313" key="6">
    <source>
        <dbReference type="Proteomes" id="UP000831782"/>
    </source>
</evidence>
<evidence type="ECO:0000313" key="5">
    <source>
        <dbReference type="EMBL" id="UOQ48324.1"/>
    </source>
</evidence>
<evidence type="ECO:0000259" key="3">
    <source>
        <dbReference type="Pfam" id="PF01408"/>
    </source>
</evidence>
<evidence type="ECO:0000259" key="4">
    <source>
        <dbReference type="Pfam" id="PF22725"/>
    </source>
</evidence>
<organism evidence="5 6">
    <name type="scientific">Gracilibacillus caseinilyticus</name>
    <dbReference type="NCBI Taxonomy" id="2932256"/>
    <lineage>
        <taxon>Bacteria</taxon>
        <taxon>Bacillati</taxon>
        <taxon>Bacillota</taxon>
        <taxon>Bacilli</taxon>
        <taxon>Bacillales</taxon>
        <taxon>Bacillaceae</taxon>
        <taxon>Gracilibacillus</taxon>
    </lineage>
</organism>
<dbReference type="Pfam" id="PF01408">
    <property type="entry name" value="GFO_IDH_MocA"/>
    <property type="match status" value="1"/>
</dbReference>
<dbReference type="Gene3D" id="3.30.360.10">
    <property type="entry name" value="Dihydrodipicolinate Reductase, domain 2"/>
    <property type="match status" value="1"/>
</dbReference>
<dbReference type="Pfam" id="PF22725">
    <property type="entry name" value="GFO_IDH_MocA_C3"/>
    <property type="match status" value="1"/>
</dbReference>
<dbReference type="Proteomes" id="UP000831782">
    <property type="component" value="Chromosome"/>
</dbReference>
<reference evidence="5 6" key="1">
    <citation type="submission" date="2022-04" db="EMBL/GenBank/DDBJ databases">
        <title>Gracilibacillus sp. isolated from saltern.</title>
        <authorList>
            <person name="Won M."/>
            <person name="Lee C.-M."/>
            <person name="Woen H.-Y."/>
            <person name="Kwon S.-W."/>
        </authorList>
    </citation>
    <scope>NUCLEOTIDE SEQUENCE [LARGE SCALE GENOMIC DNA]</scope>
    <source>
        <strain evidence="5 6">SSWR10-1</strain>
    </source>
</reference>
<dbReference type="PANTHER" id="PTHR22604:SF105">
    <property type="entry name" value="TRANS-1,2-DIHYDROBENZENE-1,2-DIOL DEHYDROGENASE"/>
    <property type="match status" value="1"/>
</dbReference>
<dbReference type="InterPro" id="IPR000683">
    <property type="entry name" value="Gfo/Idh/MocA-like_OxRdtase_N"/>
</dbReference>
<evidence type="ECO:0000256" key="2">
    <source>
        <dbReference type="ARBA" id="ARBA00023002"/>
    </source>
</evidence>
<feature type="domain" description="Gfo/Idh/MocA-like oxidoreductase N-terminal" evidence="3">
    <location>
        <begin position="5"/>
        <end position="123"/>
    </location>
</feature>
<dbReference type="Gene3D" id="3.40.50.720">
    <property type="entry name" value="NAD(P)-binding Rossmann-like Domain"/>
    <property type="match status" value="1"/>
</dbReference>
<feature type="domain" description="GFO/IDH/MocA-like oxidoreductase" evidence="4">
    <location>
        <begin position="132"/>
        <end position="248"/>
    </location>
</feature>
<keyword evidence="2" id="KW-0560">Oxidoreductase</keyword>
<dbReference type="RefSeq" id="WP_244718675.1">
    <property type="nucleotide sequence ID" value="NZ_CP095072.1"/>
</dbReference>
<proteinExistence type="inferred from homology"/>
<dbReference type="SUPFAM" id="SSF55347">
    <property type="entry name" value="Glyceraldehyde-3-phosphate dehydrogenase-like, C-terminal domain"/>
    <property type="match status" value="1"/>
</dbReference>
<comment type="similarity">
    <text evidence="1">Belongs to the Gfo/Idh/MocA family.</text>
</comment>
<dbReference type="InterPro" id="IPR036291">
    <property type="entry name" value="NAD(P)-bd_dom_sf"/>
</dbReference>
<dbReference type="EMBL" id="CP095072">
    <property type="protein sequence ID" value="UOQ48324.1"/>
    <property type="molecule type" value="Genomic_DNA"/>
</dbReference>
<dbReference type="SUPFAM" id="SSF51735">
    <property type="entry name" value="NAD(P)-binding Rossmann-fold domains"/>
    <property type="match status" value="1"/>
</dbReference>